<evidence type="ECO:0000313" key="3">
    <source>
        <dbReference type="Proteomes" id="UP000623461"/>
    </source>
</evidence>
<evidence type="ECO:0000313" key="2">
    <source>
        <dbReference type="EMBL" id="GGM85567.1"/>
    </source>
</evidence>
<protein>
    <submittedName>
        <fullName evidence="2">Uncharacterized protein</fullName>
    </submittedName>
</protein>
<gene>
    <name evidence="2" type="ORF">GCM10009721_07830</name>
</gene>
<proteinExistence type="predicted"/>
<sequence>MADPSDEMTCLPPHGYGGSGIGRPPCSPASSAPATRGATAAITHTVATPRDLRISGLREV</sequence>
<evidence type="ECO:0000256" key="1">
    <source>
        <dbReference type="SAM" id="MobiDB-lite"/>
    </source>
</evidence>
<dbReference type="EMBL" id="BMNZ01000001">
    <property type="protein sequence ID" value="GGM85567.1"/>
    <property type="molecule type" value="Genomic_DNA"/>
</dbReference>
<accession>A0ABQ2HLN0</accession>
<feature type="region of interest" description="Disordered" evidence="1">
    <location>
        <begin position="1"/>
        <end position="36"/>
    </location>
</feature>
<dbReference type="Proteomes" id="UP000623461">
    <property type="component" value="Unassembled WGS sequence"/>
</dbReference>
<reference evidence="3" key="1">
    <citation type="journal article" date="2019" name="Int. J. Syst. Evol. Microbiol.">
        <title>The Global Catalogue of Microorganisms (GCM) 10K type strain sequencing project: providing services to taxonomists for standard genome sequencing and annotation.</title>
        <authorList>
            <consortium name="The Broad Institute Genomics Platform"/>
            <consortium name="The Broad Institute Genome Sequencing Center for Infectious Disease"/>
            <person name="Wu L."/>
            <person name="Ma J."/>
        </authorList>
    </citation>
    <scope>NUCLEOTIDE SEQUENCE [LARGE SCALE GENOMIC DNA]</scope>
    <source>
        <strain evidence="3">JCM 1365</strain>
    </source>
</reference>
<comment type="caution">
    <text evidence="2">The sequence shown here is derived from an EMBL/GenBank/DDBJ whole genome shotgun (WGS) entry which is preliminary data.</text>
</comment>
<name>A0ABQ2HLN0_9MICO</name>
<keyword evidence="3" id="KW-1185">Reference proteome</keyword>
<organism evidence="2 3">
    <name type="scientific">Terrabacter tumescens</name>
    <dbReference type="NCBI Taxonomy" id="60443"/>
    <lineage>
        <taxon>Bacteria</taxon>
        <taxon>Bacillati</taxon>
        <taxon>Actinomycetota</taxon>
        <taxon>Actinomycetes</taxon>
        <taxon>Micrococcales</taxon>
        <taxon>Intrasporangiaceae</taxon>
        <taxon>Terrabacter</taxon>
    </lineage>
</organism>